<feature type="compositionally biased region" description="Polar residues" evidence="1">
    <location>
        <begin position="634"/>
        <end position="648"/>
    </location>
</feature>
<feature type="compositionally biased region" description="Basic and acidic residues" evidence="1">
    <location>
        <begin position="295"/>
        <end position="304"/>
    </location>
</feature>
<feature type="region of interest" description="Disordered" evidence="1">
    <location>
        <begin position="261"/>
        <end position="369"/>
    </location>
</feature>
<dbReference type="EMBL" id="JARJCM010000429">
    <property type="protein sequence ID" value="KAJ7017134.1"/>
    <property type="molecule type" value="Genomic_DNA"/>
</dbReference>
<dbReference type="Proteomes" id="UP001218188">
    <property type="component" value="Unassembled WGS sequence"/>
</dbReference>
<dbReference type="AlphaFoldDB" id="A0AAD6RXE7"/>
<keyword evidence="3" id="KW-1185">Reference proteome</keyword>
<name>A0AAD6RXE7_9AGAR</name>
<gene>
    <name evidence="2" type="ORF">C8F04DRAFT_1279926</name>
</gene>
<feature type="region of interest" description="Disordered" evidence="1">
    <location>
        <begin position="608"/>
        <end position="663"/>
    </location>
</feature>
<organism evidence="2 3">
    <name type="scientific">Mycena alexandri</name>
    <dbReference type="NCBI Taxonomy" id="1745969"/>
    <lineage>
        <taxon>Eukaryota</taxon>
        <taxon>Fungi</taxon>
        <taxon>Dikarya</taxon>
        <taxon>Basidiomycota</taxon>
        <taxon>Agaricomycotina</taxon>
        <taxon>Agaricomycetes</taxon>
        <taxon>Agaricomycetidae</taxon>
        <taxon>Agaricales</taxon>
        <taxon>Marasmiineae</taxon>
        <taxon>Mycenaceae</taxon>
        <taxon>Mycena</taxon>
    </lineage>
</organism>
<evidence type="ECO:0000313" key="2">
    <source>
        <dbReference type="EMBL" id="KAJ7017134.1"/>
    </source>
</evidence>
<sequence>MATTADAESIDTQTNLSNAGTAPFLSATSQPGPLGNEEGPAPSASPGPMPKRQRVKVKLDADGIPYLLDPTTGTRYDVSDDEDVSLSTPPHASGSKHAQGTGPTHIPSRGASGTEGTLTDASDITPSTPAEIQNGPLRGIPGEDLLQSLVADIGPGNGLTQRQKEKFSLLQGMMSMTRRSLLTSTGLVLGQRVAVVELADQVRELRDELADRIDALREGVATASDRIEAAIEDNVRVLRATGATEAQLASLVSALEQGKAHPLSPLAPMDAPLRTPEMPLDDLQGPIDQALPPRQRHESAEAFQRRGTASLERRVRDAATFTPPEVRQGQQQSDRQTRPEPPPPSILKNTCFDDNSSISSAGRRAGSNAARGAVNIEPAGFNQSTTGYTLSAPAMGPTITVFEVFASEKSSQISRLIDRQLGDEMEAPPRLPKLREPPQYNGDDDDTKFFTWLGQFCTWLQGNALGGPRFDGYRILYLKGALTSHALDWFNSEVEPLERESGIVYEFEAIVCAMHRRFVTSATAVRATKDFEAVRYDPTRGIEYLVSELLRTAGKMREPPADITVRQRFMQLIPASVHNELVRWGLVPEYTDLAMLKNHARSWIEAQGSMRDGGGTQSSTSRAPTLTRPGGRGSTQVTRSRATSQALASSGPVGPARTVTAAP</sequence>
<proteinExistence type="predicted"/>
<comment type="caution">
    <text evidence="2">The sequence shown here is derived from an EMBL/GenBank/DDBJ whole genome shotgun (WGS) entry which is preliminary data.</text>
</comment>
<feature type="compositionally biased region" description="Polar residues" evidence="1">
    <location>
        <begin position="114"/>
        <end position="131"/>
    </location>
</feature>
<evidence type="ECO:0000256" key="1">
    <source>
        <dbReference type="SAM" id="MobiDB-lite"/>
    </source>
</evidence>
<reference evidence="2" key="1">
    <citation type="submission" date="2023-03" db="EMBL/GenBank/DDBJ databases">
        <title>Massive genome expansion in bonnet fungi (Mycena s.s.) driven by repeated elements and novel gene families across ecological guilds.</title>
        <authorList>
            <consortium name="Lawrence Berkeley National Laboratory"/>
            <person name="Harder C.B."/>
            <person name="Miyauchi S."/>
            <person name="Viragh M."/>
            <person name="Kuo A."/>
            <person name="Thoen E."/>
            <person name="Andreopoulos B."/>
            <person name="Lu D."/>
            <person name="Skrede I."/>
            <person name="Drula E."/>
            <person name="Henrissat B."/>
            <person name="Morin E."/>
            <person name="Kohler A."/>
            <person name="Barry K."/>
            <person name="LaButti K."/>
            <person name="Morin E."/>
            <person name="Salamov A."/>
            <person name="Lipzen A."/>
            <person name="Mereny Z."/>
            <person name="Hegedus B."/>
            <person name="Baldrian P."/>
            <person name="Stursova M."/>
            <person name="Weitz H."/>
            <person name="Taylor A."/>
            <person name="Grigoriev I.V."/>
            <person name="Nagy L.G."/>
            <person name="Martin F."/>
            <person name="Kauserud H."/>
        </authorList>
    </citation>
    <scope>NUCLEOTIDE SEQUENCE</scope>
    <source>
        <strain evidence="2">CBHHK200</strain>
    </source>
</reference>
<feature type="compositionally biased region" description="Polar residues" evidence="1">
    <location>
        <begin position="85"/>
        <end position="102"/>
    </location>
</feature>
<evidence type="ECO:0000313" key="3">
    <source>
        <dbReference type="Proteomes" id="UP001218188"/>
    </source>
</evidence>
<feature type="compositionally biased region" description="Polar residues" evidence="1">
    <location>
        <begin position="10"/>
        <end position="31"/>
    </location>
</feature>
<feature type="region of interest" description="Disordered" evidence="1">
    <location>
        <begin position="1"/>
        <end position="140"/>
    </location>
</feature>
<accession>A0AAD6RXE7</accession>
<feature type="compositionally biased region" description="Low complexity" evidence="1">
    <location>
        <begin position="355"/>
        <end position="369"/>
    </location>
</feature>
<protein>
    <submittedName>
        <fullName evidence="2">Uncharacterized protein</fullName>
    </submittedName>
</protein>